<dbReference type="InterPro" id="IPR013094">
    <property type="entry name" value="AB_hydrolase_3"/>
</dbReference>
<dbReference type="Gene3D" id="3.40.50.1820">
    <property type="entry name" value="alpha/beta hydrolase"/>
    <property type="match status" value="1"/>
</dbReference>
<reference evidence="5" key="1">
    <citation type="submission" date="2022-01" db="EMBL/GenBank/DDBJ databases">
        <title>Genome-Based Taxonomic Classification of the Phylum Actinobacteria.</title>
        <authorList>
            <person name="Gao Y."/>
        </authorList>
    </citation>
    <scope>NUCLEOTIDE SEQUENCE</scope>
    <source>
        <strain evidence="5">KLBMP 8922</strain>
    </source>
</reference>
<dbReference type="InterPro" id="IPR029058">
    <property type="entry name" value="AB_hydrolase_fold"/>
</dbReference>
<dbReference type="EMBL" id="JAKFHA010000005">
    <property type="protein sequence ID" value="MCF2528021.1"/>
    <property type="molecule type" value="Genomic_DNA"/>
</dbReference>
<evidence type="ECO:0000259" key="4">
    <source>
        <dbReference type="Pfam" id="PF07859"/>
    </source>
</evidence>
<dbReference type="InterPro" id="IPR050300">
    <property type="entry name" value="GDXG_lipolytic_enzyme"/>
</dbReference>
<keyword evidence="6" id="KW-1185">Reference proteome</keyword>
<gene>
    <name evidence="5" type="ORF">LZ495_12425</name>
</gene>
<dbReference type="SUPFAM" id="SSF53474">
    <property type="entry name" value="alpha/beta-Hydrolases"/>
    <property type="match status" value="1"/>
</dbReference>
<keyword evidence="2 5" id="KW-0378">Hydrolase</keyword>
<comment type="caution">
    <text evidence="5">The sequence shown here is derived from an EMBL/GenBank/DDBJ whole genome shotgun (WGS) entry which is preliminary data.</text>
</comment>
<protein>
    <submittedName>
        <fullName evidence="5">Alpha/beta hydrolase</fullName>
    </submittedName>
</protein>
<organism evidence="5 6">
    <name type="scientific">Yinghuangia soli</name>
    <dbReference type="NCBI Taxonomy" id="2908204"/>
    <lineage>
        <taxon>Bacteria</taxon>
        <taxon>Bacillati</taxon>
        <taxon>Actinomycetota</taxon>
        <taxon>Actinomycetes</taxon>
        <taxon>Kitasatosporales</taxon>
        <taxon>Streptomycetaceae</taxon>
        <taxon>Yinghuangia</taxon>
    </lineage>
</organism>
<evidence type="ECO:0000313" key="5">
    <source>
        <dbReference type="EMBL" id="MCF2528021.1"/>
    </source>
</evidence>
<dbReference type="InterPro" id="IPR033140">
    <property type="entry name" value="Lipase_GDXG_put_SER_AS"/>
</dbReference>
<dbReference type="RefSeq" id="WP_235052182.1">
    <property type="nucleotide sequence ID" value="NZ_JAKFHA010000005.1"/>
</dbReference>
<feature type="active site" evidence="3">
    <location>
        <position position="134"/>
    </location>
</feature>
<comment type="similarity">
    <text evidence="1">Belongs to the 'GDXG' lipolytic enzyme family.</text>
</comment>
<evidence type="ECO:0000256" key="3">
    <source>
        <dbReference type="PROSITE-ProRule" id="PRU10038"/>
    </source>
</evidence>
<proteinExistence type="inferred from homology"/>
<dbReference type="PANTHER" id="PTHR48081:SF30">
    <property type="entry name" value="ACETYL-HYDROLASE LIPR-RELATED"/>
    <property type="match status" value="1"/>
</dbReference>
<accession>A0AA41PZK2</accession>
<evidence type="ECO:0000313" key="6">
    <source>
        <dbReference type="Proteomes" id="UP001165378"/>
    </source>
</evidence>
<feature type="domain" description="Alpha/beta hydrolase fold-3" evidence="4">
    <location>
        <begin position="63"/>
        <end position="261"/>
    </location>
</feature>
<name>A0AA41PZK2_9ACTN</name>
<dbReference type="PROSITE" id="PS01174">
    <property type="entry name" value="LIPASE_GDXG_SER"/>
    <property type="match status" value="1"/>
</dbReference>
<sequence>MGLDVWNLPAEREGVPAPDELVERRKAVAAIPQQVEPGVDVHQQQYGGVPAVVVSVPEPARTVFYLHGGGYRLGEAAGWTGFASRLALAAEARIVLVDYRLAPEAPFPGALRDAAAAYDAAAEEFGPLVVAGDSAGGGLALSLAVAVRDAGRPAPTGLVLISPWLDQTLDGEMYAANAATDQLFGLDAARIGSELYLQGHDARDPLASPLLADPAGLPRTQVFAGGAEVLLGDATAFAARASAAGVTVEAHLVAGMQHVWFTIFADLPESAHALDAMARFVRAC</sequence>
<dbReference type="PANTHER" id="PTHR48081">
    <property type="entry name" value="AB HYDROLASE SUPERFAMILY PROTEIN C4A8.06C"/>
    <property type="match status" value="1"/>
</dbReference>
<dbReference type="AlphaFoldDB" id="A0AA41PZK2"/>
<dbReference type="Proteomes" id="UP001165378">
    <property type="component" value="Unassembled WGS sequence"/>
</dbReference>
<dbReference type="Pfam" id="PF07859">
    <property type="entry name" value="Abhydrolase_3"/>
    <property type="match status" value="1"/>
</dbReference>
<evidence type="ECO:0000256" key="2">
    <source>
        <dbReference type="ARBA" id="ARBA00022801"/>
    </source>
</evidence>
<evidence type="ECO:0000256" key="1">
    <source>
        <dbReference type="ARBA" id="ARBA00010515"/>
    </source>
</evidence>
<dbReference type="GO" id="GO:0004806">
    <property type="term" value="F:triacylglycerol lipase activity"/>
    <property type="evidence" value="ECO:0007669"/>
    <property type="project" value="TreeGrafter"/>
</dbReference>